<keyword evidence="8" id="KW-0808">Transferase</keyword>
<evidence type="ECO:0000256" key="4">
    <source>
        <dbReference type="ARBA" id="ARBA00022801"/>
    </source>
</evidence>
<keyword evidence="5" id="KW-0460">Magnesium</keyword>
<dbReference type="InterPro" id="IPR039537">
    <property type="entry name" value="Retrotran_Ty1/copia-like"/>
</dbReference>
<dbReference type="Proteomes" id="UP000321947">
    <property type="component" value="Unassembled WGS sequence"/>
</dbReference>
<dbReference type="GO" id="GO:0015074">
    <property type="term" value="P:DNA integration"/>
    <property type="evidence" value="ECO:0007669"/>
    <property type="project" value="UniProtKB-KW"/>
</dbReference>
<keyword evidence="6" id="KW-0229">DNA integration</keyword>
<dbReference type="GO" id="GO:0003887">
    <property type="term" value="F:DNA-directed DNA polymerase activity"/>
    <property type="evidence" value="ECO:0007669"/>
    <property type="project" value="UniProtKB-KW"/>
</dbReference>
<dbReference type="EMBL" id="SSTD01017617">
    <property type="protein sequence ID" value="TYJ99645.1"/>
    <property type="molecule type" value="Genomic_DNA"/>
</dbReference>
<dbReference type="GO" id="GO:0046872">
    <property type="term" value="F:metal ion binding"/>
    <property type="evidence" value="ECO:0007669"/>
    <property type="project" value="UniProtKB-KW"/>
</dbReference>
<dbReference type="InterPro" id="IPR012337">
    <property type="entry name" value="RNaseH-like_sf"/>
</dbReference>
<gene>
    <name evidence="11" type="ORF">E5676_scaffold562G00190</name>
</gene>
<keyword evidence="2" id="KW-0479">Metal-binding</keyword>
<keyword evidence="7" id="KW-0695">RNA-directed DNA polymerase</keyword>
<keyword evidence="1" id="KW-0540">Nuclease</keyword>
<evidence type="ECO:0000256" key="2">
    <source>
        <dbReference type="ARBA" id="ARBA00022723"/>
    </source>
</evidence>
<keyword evidence="8" id="KW-0548">Nucleotidyltransferase</keyword>
<dbReference type="PANTHER" id="PTHR42648:SF11">
    <property type="entry name" value="TRANSPOSON TY4-P GAG-POL POLYPROTEIN"/>
    <property type="match status" value="1"/>
</dbReference>
<dbReference type="Gene3D" id="3.30.420.10">
    <property type="entry name" value="Ribonuclease H-like superfamily/Ribonuclease H"/>
    <property type="match status" value="1"/>
</dbReference>
<dbReference type="GO" id="GO:0003964">
    <property type="term" value="F:RNA-directed DNA polymerase activity"/>
    <property type="evidence" value="ECO:0007669"/>
    <property type="project" value="UniProtKB-KW"/>
</dbReference>
<reference evidence="11 12" key="1">
    <citation type="submission" date="2019-08" db="EMBL/GenBank/DDBJ databases">
        <title>Draft genome sequences of two oriental melons (Cucumis melo L. var makuwa).</title>
        <authorList>
            <person name="Kwon S.-Y."/>
        </authorList>
    </citation>
    <scope>NUCLEOTIDE SEQUENCE [LARGE SCALE GENOMIC DNA]</scope>
    <source>
        <strain evidence="12">cv. Chang Bougi</strain>
        <tissue evidence="11">Leaf</tissue>
    </source>
</reference>
<dbReference type="GO" id="GO:0016787">
    <property type="term" value="F:hydrolase activity"/>
    <property type="evidence" value="ECO:0007669"/>
    <property type="project" value="UniProtKB-KW"/>
</dbReference>
<dbReference type="GO" id="GO:0004519">
    <property type="term" value="F:endonuclease activity"/>
    <property type="evidence" value="ECO:0007669"/>
    <property type="project" value="UniProtKB-KW"/>
</dbReference>
<evidence type="ECO:0000256" key="7">
    <source>
        <dbReference type="ARBA" id="ARBA00022918"/>
    </source>
</evidence>
<evidence type="ECO:0000259" key="10">
    <source>
        <dbReference type="Pfam" id="PF25597"/>
    </source>
</evidence>
<evidence type="ECO:0000256" key="3">
    <source>
        <dbReference type="ARBA" id="ARBA00022759"/>
    </source>
</evidence>
<dbReference type="PANTHER" id="PTHR42648">
    <property type="entry name" value="TRANSPOSASE, PUTATIVE-RELATED"/>
    <property type="match status" value="1"/>
</dbReference>
<proteinExistence type="predicted"/>
<keyword evidence="3" id="KW-0255">Endonuclease</keyword>
<keyword evidence="8" id="KW-0239">DNA-directed DNA polymerase</keyword>
<evidence type="ECO:0000313" key="11">
    <source>
        <dbReference type="EMBL" id="TYJ99645.1"/>
    </source>
</evidence>
<comment type="caution">
    <text evidence="11">The sequence shown here is derived from an EMBL/GenBank/DDBJ whole genome shotgun (WGS) entry which is preliminary data.</text>
</comment>
<organism evidence="11 12">
    <name type="scientific">Cucumis melo var. makuwa</name>
    <name type="common">Oriental melon</name>
    <dbReference type="NCBI Taxonomy" id="1194695"/>
    <lineage>
        <taxon>Eukaryota</taxon>
        <taxon>Viridiplantae</taxon>
        <taxon>Streptophyta</taxon>
        <taxon>Embryophyta</taxon>
        <taxon>Tracheophyta</taxon>
        <taxon>Spermatophyta</taxon>
        <taxon>Magnoliopsida</taxon>
        <taxon>eudicotyledons</taxon>
        <taxon>Gunneridae</taxon>
        <taxon>Pentapetalae</taxon>
        <taxon>rosids</taxon>
        <taxon>fabids</taxon>
        <taxon>Cucurbitales</taxon>
        <taxon>Cucurbitaceae</taxon>
        <taxon>Benincaseae</taxon>
        <taxon>Cucumis</taxon>
    </lineage>
</organism>
<dbReference type="InterPro" id="IPR036397">
    <property type="entry name" value="RNaseH_sf"/>
</dbReference>
<evidence type="ECO:0000256" key="8">
    <source>
        <dbReference type="ARBA" id="ARBA00022932"/>
    </source>
</evidence>
<dbReference type="SUPFAM" id="SSF53098">
    <property type="entry name" value="Ribonuclease H-like"/>
    <property type="match status" value="1"/>
</dbReference>
<evidence type="ECO:0000256" key="6">
    <source>
        <dbReference type="ARBA" id="ARBA00022908"/>
    </source>
</evidence>
<keyword evidence="4" id="KW-0378">Hydrolase</keyword>
<keyword evidence="9" id="KW-0233">DNA recombination</keyword>
<dbReference type="Pfam" id="PF25597">
    <property type="entry name" value="SH3_retrovirus"/>
    <property type="match status" value="1"/>
</dbReference>
<evidence type="ECO:0000256" key="9">
    <source>
        <dbReference type="ARBA" id="ARBA00023172"/>
    </source>
</evidence>
<dbReference type="GO" id="GO:0003676">
    <property type="term" value="F:nucleic acid binding"/>
    <property type="evidence" value="ECO:0007669"/>
    <property type="project" value="InterPro"/>
</dbReference>
<accession>A0A5D3BMV3</accession>
<evidence type="ECO:0000256" key="5">
    <source>
        <dbReference type="ARBA" id="ARBA00022842"/>
    </source>
</evidence>
<evidence type="ECO:0000313" key="12">
    <source>
        <dbReference type="Proteomes" id="UP000321947"/>
    </source>
</evidence>
<sequence>MKRVRCLLSDAILEQKLWTEVVAYIVYTLNRSPHTSLRFLTPKEEWTKHPPNLNDLKVFGCVRYVHQHQGKQKAKATKCMFVGFIKGVKDFKIWHLIDKKFIISRDVHFKENEMVMKGKGK</sequence>
<name>A0A5D3BMV3_CUCMM</name>
<protein>
    <submittedName>
        <fullName evidence="11">Copia-like retrotransposable element</fullName>
    </submittedName>
</protein>
<evidence type="ECO:0000256" key="1">
    <source>
        <dbReference type="ARBA" id="ARBA00022722"/>
    </source>
</evidence>
<dbReference type="AlphaFoldDB" id="A0A5D3BMV3"/>
<dbReference type="GO" id="GO:0006310">
    <property type="term" value="P:DNA recombination"/>
    <property type="evidence" value="ECO:0007669"/>
    <property type="project" value="UniProtKB-KW"/>
</dbReference>
<feature type="domain" description="Retroviral polymerase SH3-like" evidence="10">
    <location>
        <begin position="61"/>
        <end position="114"/>
    </location>
</feature>
<dbReference type="InterPro" id="IPR057670">
    <property type="entry name" value="SH3_retrovirus"/>
</dbReference>